<evidence type="ECO:0008006" key="3">
    <source>
        <dbReference type="Google" id="ProtNLM"/>
    </source>
</evidence>
<dbReference type="Proteomes" id="UP001244640">
    <property type="component" value="Unassembled WGS sequence"/>
</dbReference>
<dbReference type="SUPFAM" id="SSF55961">
    <property type="entry name" value="Bet v1-like"/>
    <property type="match status" value="1"/>
</dbReference>
<proteinExistence type="predicted"/>
<sequence>MPQLILNTMIDAPLSVVFDLSRSIDLHKYSAKKTGEEAIGGVTTGLMEMGQQVRWRARHLGVRQTLTVRITAMERPYFFEDKMIHGIFCFMEHQHFFEEVEHGKIIMRDIFNFEAPFGVLGRLAECLFLTRYMRRFLEERNQVIKEVAESGRYIAYIPDELFY</sequence>
<name>A0ABU0U6X3_9SPHI</name>
<evidence type="ECO:0000313" key="1">
    <source>
        <dbReference type="EMBL" id="MDQ1150011.1"/>
    </source>
</evidence>
<comment type="caution">
    <text evidence="1">The sequence shown here is derived from an EMBL/GenBank/DDBJ whole genome shotgun (WGS) entry which is preliminary data.</text>
</comment>
<dbReference type="CDD" id="cd07820">
    <property type="entry name" value="SRPBCC_3"/>
    <property type="match status" value="1"/>
</dbReference>
<protein>
    <recommendedName>
        <fullName evidence="3">Cell division protein</fullName>
    </recommendedName>
</protein>
<evidence type="ECO:0000313" key="2">
    <source>
        <dbReference type="Proteomes" id="UP001244640"/>
    </source>
</evidence>
<dbReference type="Gene3D" id="3.30.530.20">
    <property type="match status" value="1"/>
</dbReference>
<dbReference type="RefSeq" id="WP_307185739.1">
    <property type="nucleotide sequence ID" value="NZ_JAUTBA010000001.1"/>
</dbReference>
<accession>A0ABU0U6X3</accession>
<gene>
    <name evidence="1" type="ORF">QE382_001995</name>
</gene>
<keyword evidence="2" id="KW-1185">Reference proteome</keyword>
<reference evidence="1 2" key="1">
    <citation type="submission" date="2023-07" db="EMBL/GenBank/DDBJ databases">
        <title>Functional and genomic diversity of the sorghum phyllosphere microbiome.</title>
        <authorList>
            <person name="Shade A."/>
        </authorList>
    </citation>
    <scope>NUCLEOTIDE SEQUENCE [LARGE SCALE GENOMIC DNA]</scope>
    <source>
        <strain evidence="1 2">SORGH_AS_0892</strain>
    </source>
</reference>
<dbReference type="InterPro" id="IPR023393">
    <property type="entry name" value="START-like_dom_sf"/>
</dbReference>
<dbReference type="EMBL" id="JAUTBA010000001">
    <property type="protein sequence ID" value="MDQ1150011.1"/>
    <property type="molecule type" value="Genomic_DNA"/>
</dbReference>
<organism evidence="1 2">
    <name type="scientific">Sphingobacterium zeae</name>
    <dbReference type="NCBI Taxonomy" id="1776859"/>
    <lineage>
        <taxon>Bacteria</taxon>
        <taxon>Pseudomonadati</taxon>
        <taxon>Bacteroidota</taxon>
        <taxon>Sphingobacteriia</taxon>
        <taxon>Sphingobacteriales</taxon>
        <taxon>Sphingobacteriaceae</taxon>
        <taxon>Sphingobacterium</taxon>
    </lineage>
</organism>